<feature type="domain" description="Major facilitator superfamily (MFS) profile" evidence="8">
    <location>
        <begin position="25"/>
        <end position="470"/>
    </location>
</feature>
<keyword evidence="10" id="KW-1185">Reference proteome</keyword>
<feature type="transmembrane region" description="Helical" evidence="7">
    <location>
        <begin position="60"/>
        <end position="79"/>
    </location>
</feature>
<sequence length="493" mass="51689">MSTCPRGSLRPSPSRPPAMPDRILLPLIVACALFMENLDSTILATALPTIAREFGTSPVHLKLALTSYLLSLAIFIPASGWMADRFGARHVFRMAILVFTVGSILCGLSSSLPGLVMSRIVQGMGGAMMVPVGRLVILRSIEKRDFVGAMAWLTVPALIGPVTGPPLGGFITTYLHWRWVFFVNVPIGVLGLVLATLYVPAIRGDAGRRFDFVGYFLAGLGIAGFVTGSTSLGLGIFPGPVVAALLAAGTGSLLLYYRHSRRAPDPILDLTLFRMPSFRLALVGASLFRVGVGGTPFLLPLMMQIGFGMTAFHSGLITFASALGAMSMKFFAPPLLKRFGFRRILIANAFVAALFIAIPAVFTPATPVAAMIALLLIGGFFRSLQFTSANALVFADVPPGRMSHATSLSSVAQQVALSVGISIGAMALEFASRLGGGEINVDSFRPAFVAIGAVAALSAFVFMRLGGDVGMELSGHAGGRRRSGGADGADAPG</sequence>
<dbReference type="EMBL" id="SPKJ01000083">
    <property type="protein sequence ID" value="MYZ49599.1"/>
    <property type="molecule type" value="Genomic_DNA"/>
</dbReference>
<organism evidence="9 10">
    <name type="scientific">Propylenella binzhouense</name>
    <dbReference type="NCBI Taxonomy" id="2555902"/>
    <lineage>
        <taxon>Bacteria</taxon>
        <taxon>Pseudomonadati</taxon>
        <taxon>Pseudomonadota</taxon>
        <taxon>Alphaproteobacteria</taxon>
        <taxon>Hyphomicrobiales</taxon>
        <taxon>Propylenellaceae</taxon>
        <taxon>Propylenella</taxon>
    </lineage>
</organism>
<evidence type="ECO:0000259" key="8">
    <source>
        <dbReference type="PROSITE" id="PS50850"/>
    </source>
</evidence>
<evidence type="ECO:0000256" key="1">
    <source>
        <dbReference type="ARBA" id="ARBA00004651"/>
    </source>
</evidence>
<feature type="transmembrane region" description="Helical" evidence="7">
    <location>
        <begin position="212"/>
        <end position="230"/>
    </location>
</feature>
<dbReference type="PRINTS" id="PR01036">
    <property type="entry name" value="TCRTETB"/>
</dbReference>
<dbReference type="InterPro" id="IPR011701">
    <property type="entry name" value="MFS"/>
</dbReference>
<dbReference type="InterPro" id="IPR036259">
    <property type="entry name" value="MFS_trans_sf"/>
</dbReference>
<feature type="transmembrane region" description="Helical" evidence="7">
    <location>
        <begin position="149"/>
        <end position="167"/>
    </location>
</feature>
<keyword evidence="5 7" id="KW-1133">Transmembrane helix</keyword>
<keyword evidence="2" id="KW-0813">Transport</keyword>
<comment type="caution">
    <text evidence="9">The sequence shown here is derived from an EMBL/GenBank/DDBJ whole genome shotgun (WGS) entry which is preliminary data.</text>
</comment>
<feature type="transmembrane region" description="Helical" evidence="7">
    <location>
        <begin position="344"/>
        <end position="362"/>
    </location>
</feature>
<dbReference type="CDD" id="cd17503">
    <property type="entry name" value="MFS_LmrB_MDR_like"/>
    <property type="match status" value="1"/>
</dbReference>
<keyword evidence="4 7" id="KW-0812">Transmembrane</keyword>
<keyword evidence="6 7" id="KW-0472">Membrane</keyword>
<comment type="subcellular location">
    <subcellularLocation>
        <location evidence="1">Cell membrane</location>
        <topology evidence="1">Multi-pass membrane protein</topology>
    </subcellularLocation>
</comment>
<feature type="transmembrane region" description="Helical" evidence="7">
    <location>
        <begin position="91"/>
        <end position="110"/>
    </location>
</feature>
<protein>
    <submittedName>
        <fullName evidence="9">DHA2 family efflux MFS transporter permease subunit</fullName>
    </submittedName>
</protein>
<evidence type="ECO:0000256" key="4">
    <source>
        <dbReference type="ARBA" id="ARBA00022692"/>
    </source>
</evidence>
<evidence type="ECO:0000256" key="2">
    <source>
        <dbReference type="ARBA" id="ARBA00022448"/>
    </source>
</evidence>
<feature type="transmembrane region" description="Helical" evidence="7">
    <location>
        <begin position="179"/>
        <end position="200"/>
    </location>
</feature>
<evidence type="ECO:0000313" key="9">
    <source>
        <dbReference type="EMBL" id="MYZ49599.1"/>
    </source>
</evidence>
<dbReference type="Gene3D" id="1.20.1250.20">
    <property type="entry name" value="MFS general substrate transporter like domains"/>
    <property type="match status" value="1"/>
</dbReference>
<dbReference type="NCBIfam" id="TIGR00711">
    <property type="entry name" value="efflux_EmrB"/>
    <property type="match status" value="1"/>
</dbReference>
<dbReference type="AlphaFoldDB" id="A0A964T727"/>
<evidence type="ECO:0000256" key="3">
    <source>
        <dbReference type="ARBA" id="ARBA00022475"/>
    </source>
</evidence>
<feature type="transmembrane region" description="Helical" evidence="7">
    <location>
        <begin position="236"/>
        <end position="257"/>
    </location>
</feature>
<dbReference type="Proteomes" id="UP000773614">
    <property type="component" value="Unassembled WGS sequence"/>
</dbReference>
<feature type="transmembrane region" description="Helical" evidence="7">
    <location>
        <begin position="311"/>
        <end position="332"/>
    </location>
</feature>
<evidence type="ECO:0000256" key="7">
    <source>
        <dbReference type="SAM" id="Phobius"/>
    </source>
</evidence>
<dbReference type="GO" id="GO:0005886">
    <property type="term" value="C:plasma membrane"/>
    <property type="evidence" value="ECO:0007669"/>
    <property type="project" value="UniProtKB-SubCell"/>
</dbReference>
<dbReference type="InterPro" id="IPR004638">
    <property type="entry name" value="EmrB-like"/>
</dbReference>
<dbReference type="Pfam" id="PF07690">
    <property type="entry name" value="MFS_1"/>
    <property type="match status" value="1"/>
</dbReference>
<feature type="transmembrane region" description="Helical" evidence="7">
    <location>
        <begin position="278"/>
        <end position="299"/>
    </location>
</feature>
<dbReference type="PANTHER" id="PTHR42718:SF46">
    <property type="entry name" value="BLR6921 PROTEIN"/>
    <property type="match status" value="1"/>
</dbReference>
<dbReference type="SUPFAM" id="SSF103473">
    <property type="entry name" value="MFS general substrate transporter"/>
    <property type="match status" value="1"/>
</dbReference>
<name>A0A964T727_9HYPH</name>
<evidence type="ECO:0000256" key="5">
    <source>
        <dbReference type="ARBA" id="ARBA00022989"/>
    </source>
</evidence>
<reference evidence="9" key="1">
    <citation type="submission" date="2019-03" db="EMBL/GenBank/DDBJ databases">
        <title>Afifella sp. nov., isolated from activated sludge.</title>
        <authorList>
            <person name="Li Q."/>
            <person name="Liu Y."/>
        </authorList>
    </citation>
    <scope>NUCLEOTIDE SEQUENCE</scope>
    <source>
        <strain evidence="9">L72</strain>
    </source>
</reference>
<dbReference type="Gene3D" id="1.20.1720.10">
    <property type="entry name" value="Multidrug resistance protein D"/>
    <property type="match status" value="1"/>
</dbReference>
<feature type="transmembrane region" description="Helical" evidence="7">
    <location>
        <begin position="368"/>
        <end position="394"/>
    </location>
</feature>
<proteinExistence type="predicted"/>
<feature type="transmembrane region" description="Helical" evidence="7">
    <location>
        <begin position="415"/>
        <end position="432"/>
    </location>
</feature>
<evidence type="ECO:0000313" key="10">
    <source>
        <dbReference type="Proteomes" id="UP000773614"/>
    </source>
</evidence>
<dbReference type="OrthoDB" id="9812221at2"/>
<accession>A0A964T727</accession>
<keyword evidence="3" id="KW-1003">Cell membrane</keyword>
<dbReference type="InterPro" id="IPR020846">
    <property type="entry name" value="MFS_dom"/>
</dbReference>
<evidence type="ECO:0000256" key="6">
    <source>
        <dbReference type="ARBA" id="ARBA00023136"/>
    </source>
</evidence>
<dbReference type="GO" id="GO:0022857">
    <property type="term" value="F:transmembrane transporter activity"/>
    <property type="evidence" value="ECO:0007669"/>
    <property type="project" value="InterPro"/>
</dbReference>
<feature type="transmembrane region" description="Helical" evidence="7">
    <location>
        <begin position="116"/>
        <end position="137"/>
    </location>
</feature>
<gene>
    <name evidence="9" type="ORF">E4O86_17960</name>
</gene>
<dbReference type="PROSITE" id="PS50850">
    <property type="entry name" value="MFS"/>
    <property type="match status" value="1"/>
</dbReference>
<dbReference type="PANTHER" id="PTHR42718">
    <property type="entry name" value="MAJOR FACILITATOR SUPERFAMILY MULTIDRUG TRANSPORTER MFSC"/>
    <property type="match status" value="1"/>
</dbReference>
<feature type="transmembrane region" description="Helical" evidence="7">
    <location>
        <begin position="444"/>
        <end position="463"/>
    </location>
</feature>